<dbReference type="HOGENOM" id="CLU_1678331_0_0_1"/>
<dbReference type="AlphaFoldDB" id="A0A0A1URQ1"/>
<dbReference type="EMBL" id="JELW01000022">
    <property type="protein sequence ID" value="EXU98911.1"/>
    <property type="molecule type" value="Genomic_DNA"/>
</dbReference>
<feature type="compositionally biased region" description="Basic and acidic residues" evidence="1">
    <location>
        <begin position="86"/>
        <end position="97"/>
    </location>
</feature>
<protein>
    <submittedName>
        <fullName evidence="2">Uncharacterized protein</fullName>
    </submittedName>
</protein>
<accession>A0A0A1URQ1</accession>
<sequence length="157" mass="16606">MTAWMALTSQPVAVDHGNFEPGLTRCFAASWPRGEVLSEASRGVTVQSETCPPGELSNAFVAGVVGLMREHLWQLPNVAPGRDKRHPGQDQDDHRLPDIGSSIPYNMSGCAAARLLSSMGINNLMPSDGAGAASVAGFILAQPTSAARLKLGQRRNV</sequence>
<dbReference type="Proteomes" id="UP000030151">
    <property type="component" value="Unassembled WGS sequence"/>
</dbReference>
<proteinExistence type="predicted"/>
<evidence type="ECO:0000313" key="2">
    <source>
        <dbReference type="EMBL" id="EXU98911.1"/>
    </source>
</evidence>
<gene>
    <name evidence="2" type="ORF">X797_007908</name>
</gene>
<feature type="region of interest" description="Disordered" evidence="1">
    <location>
        <begin position="78"/>
        <end position="99"/>
    </location>
</feature>
<reference evidence="2 3" key="1">
    <citation type="submission" date="2014-02" db="EMBL/GenBank/DDBJ databases">
        <title>The genome sequence of the entomopathogenic fungus Metarhizium robertsii ARSEF 2575.</title>
        <authorList>
            <person name="Giuliano Garisto Donzelli B."/>
            <person name="Roe B.A."/>
            <person name="Macmil S.L."/>
            <person name="Krasnoff S.B."/>
            <person name="Gibson D.M."/>
        </authorList>
    </citation>
    <scope>NUCLEOTIDE SEQUENCE [LARGE SCALE GENOMIC DNA]</scope>
    <source>
        <strain evidence="2 3">ARSEF 2575</strain>
    </source>
</reference>
<evidence type="ECO:0000313" key="3">
    <source>
        <dbReference type="Proteomes" id="UP000030151"/>
    </source>
</evidence>
<name>A0A0A1URQ1_9HYPO</name>
<evidence type="ECO:0000256" key="1">
    <source>
        <dbReference type="SAM" id="MobiDB-lite"/>
    </source>
</evidence>
<comment type="caution">
    <text evidence="2">The sequence shown here is derived from an EMBL/GenBank/DDBJ whole genome shotgun (WGS) entry which is preliminary data.</text>
</comment>
<organism evidence="2 3">
    <name type="scientific">Metarhizium robertsii</name>
    <dbReference type="NCBI Taxonomy" id="568076"/>
    <lineage>
        <taxon>Eukaryota</taxon>
        <taxon>Fungi</taxon>
        <taxon>Dikarya</taxon>
        <taxon>Ascomycota</taxon>
        <taxon>Pezizomycotina</taxon>
        <taxon>Sordariomycetes</taxon>
        <taxon>Hypocreomycetidae</taxon>
        <taxon>Hypocreales</taxon>
        <taxon>Clavicipitaceae</taxon>
        <taxon>Metarhizium</taxon>
    </lineage>
</organism>